<dbReference type="SUPFAM" id="SSF56024">
    <property type="entry name" value="Phospholipase D/nuclease"/>
    <property type="match status" value="2"/>
</dbReference>
<dbReference type="Gene3D" id="1.20.58.310">
    <property type="entry name" value="Polyphosphate kinase N-terminal domain"/>
    <property type="match status" value="1"/>
</dbReference>
<dbReference type="SUPFAM" id="SSF140356">
    <property type="entry name" value="PPK N-terminal domain-like"/>
    <property type="match status" value="1"/>
</dbReference>
<organism evidence="12 13">
    <name type="scientific">Arcticibacterium luteifluviistationis</name>
    <dbReference type="NCBI Taxonomy" id="1784714"/>
    <lineage>
        <taxon>Bacteria</taxon>
        <taxon>Pseudomonadati</taxon>
        <taxon>Bacteroidota</taxon>
        <taxon>Cytophagia</taxon>
        <taxon>Cytophagales</taxon>
        <taxon>Leadbetterellaceae</taxon>
        <taxon>Arcticibacterium</taxon>
    </lineage>
</organism>
<evidence type="ECO:0000259" key="10">
    <source>
        <dbReference type="Pfam" id="PF13090"/>
    </source>
</evidence>
<dbReference type="HAMAP" id="MF_00347">
    <property type="entry name" value="Polyphosphate_kinase"/>
    <property type="match status" value="1"/>
</dbReference>
<dbReference type="EMBL" id="CP029480">
    <property type="protein sequence ID" value="AWV97792.1"/>
    <property type="molecule type" value="Genomic_DNA"/>
</dbReference>
<keyword evidence="5 6" id="KW-0067">ATP-binding</keyword>
<feature type="binding site" evidence="6">
    <location>
        <position position="634"/>
    </location>
    <ligand>
        <name>ATP</name>
        <dbReference type="ChEBI" id="CHEBI:30616"/>
    </ligand>
</feature>
<dbReference type="GO" id="GO:0006799">
    <property type="term" value="P:polyphosphate biosynthetic process"/>
    <property type="evidence" value="ECO:0007669"/>
    <property type="project" value="UniProtKB-UniRule"/>
</dbReference>
<comment type="catalytic activity">
    <reaction evidence="6 7">
        <text>[phosphate](n) + ATP = [phosphate](n+1) + ADP</text>
        <dbReference type="Rhea" id="RHEA:19573"/>
        <dbReference type="Rhea" id="RHEA-COMP:9859"/>
        <dbReference type="Rhea" id="RHEA-COMP:14280"/>
        <dbReference type="ChEBI" id="CHEBI:16838"/>
        <dbReference type="ChEBI" id="CHEBI:30616"/>
        <dbReference type="ChEBI" id="CHEBI:456216"/>
        <dbReference type="EC" id="2.7.4.1"/>
    </reaction>
</comment>
<feature type="binding site" evidence="6">
    <location>
        <position position="606"/>
    </location>
    <ligand>
        <name>ATP</name>
        <dbReference type="ChEBI" id="CHEBI:30616"/>
    </ligand>
</feature>
<dbReference type="InterPro" id="IPR041108">
    <property type="entry name" value="PP_kinase_C_1"/>
</dbReference>
<dbReference type="PANTHER" id="PTHR30218">
    <property type="entry name" value="POLYPHOSPHATE KINASE"/>
    <property type="match status" value="1"/>
</dbReference>
<dbReference type="Pfam" id="PF13089">
    <property type="entry name" value="PP_kinase_N"/>
    <property type="match status" value="1"/>
</dbReference>
<feature type="active site" description="Phosphohistidine intermediate" evidence="6">
    <location>
        <position position="477"/>
    </location>
</feature>
<gene>
    <name evidence="12" type="primary">ppk1</name>
    <name evidence="6" type="synonym">ppk</name>
    <name evidence="12" type="ORF">DJ013_06260</name>
</gene>
<dbReference type="RefSeq" id="WP_111370894.1">
    <property type="nucleotide sequence ID" value="NZ_CP029480.1"/>
</dbReference>
<feature type="domain" description="Polyphosphate kinase C-terminal" evidence="10">
    <location>
        <begin position="545"/>
        <end position="708"/>
    </location>
</feature>
<comment type="PTM">
    <text evidence="6 7">An intermediate of this reaction is the autophosphorylated ppk in which a phosphate is covalently linked to a histidine residue through a N-P bond.</text>
</comment>
<comment type="function">
    <text evidence="6 7">Catalyzes the reversible transfer of the terminal phosphate of ATP to form a long-chain polyphosphate (polyP).</text>
</comment>
<dbReference type="Proteomes" id="UP000249873">
    <property type="component" value="Chromosome"/>
</dbReference>
<evidence type="ECO:0000256" key="5">
    <source>
        <dbReference type="ARBA" id="ARBA00022840"/>
    </source>
</evidence>
<dbReference type="Gene3D" id="3.30.1840.10">
    <property type="entry name" value="Polyphosphate kinase middle domain"/>
    <property type="match status" value="1"/>
</dbReference>
<dbReference type="PANTHER" id="PTHR30218:SF0">
    <property type="entry name" value="POLYPHOSPHATE KINASE"/>
    <property type="match status" value="1"/>
</dbReference>
<dbReference type="SUPFAM" id="SSF143724">
    <property type="entry name" value="PHP14-like"/>
    <property type="match status" value="1"/>
</dbReference>
<feature type="binding site" evidence="6">
    <location>
        <position position="81"/>
    </location>
    <ligand>
        <name>ATP</name>
        <dbReference type="ChEBI" id="CHEBI:30616"/>
    </ligand>
</feature>
<dbReference type="NCBIfam" id="TIGR03705">
    <property type="entry name" value="poly_P_kin"/>
    <property type="match status" value="1"/>
</dbReference>
<name>A0A2Z4G997_9BACT</name>
<dbReference type="Gene3D" id="3.30.870.10">
    <property type="entry name" value="Endonuclease Chain A"/>
    <property type="match status" value="2"/>
</dbReference>
<dbReference type="CDD" id="cd09168">
    <property type="entry name" value="PLDc_PaPPK1_C2_like"/>
    <property type="match status" value="1"/>
</dbReference>
<dbReference type="InterPro" id="IPR036832">
    <property type="entry name" value="PPK_N_dom_sf"/>
</dbReference>
<evidence type="ECO:0000256" key="1">
    <source>
        <dbReference type="ARBA" id="ARBA00022553"/>
    </source>
</evidence>
<proteinExistence type="inferred from homology"/>
<evidence type="ECO:0000256" key="3">
    <source>
        <dbReference type="ARBA" id="ARBA00022741"/>
    </source>
</evidence>
<evidence type="ECO:0000256" key="6">
    <source>
        <dbReference type="HAMAP-Rule" id="MF_00347"/>
    </source>
</evidence>
<dbReference type="InterPro" id="IPR025198">
    <property type="entry name" value="PPK_N_dom"/>
</dbReference>
<accession>A0A2Z4G997</accession>
<dbReference type="InterPro" id="IPR025200">
    <property type="entry name" value="PPK_C_dom2"/>
</dbReference>
<feature type="domain" description="Polyphosphate kinase middle" evidence="8">
    <location>
        <begin position="158"/>
        <end position="344"/>
    </location>
</feature>
<keyword evidence="4 6" id="KW-0418">Kinase</keyword>
<comment type="similarity">
    <text evidence="6 7">Belongs to the polyphosphate kinase 1 (PPK1) family.</text>
</comment>
<dbReference type="NCBIfam" id="NF003921">
    <property type="entry name" value="PRK05443.2-2"/>
    <property type="match status" value="1"/>
</dbReference>
<evidence type="ECO:0000256" key="4">
    <source>
        <dbReference type="ARBA" id="ARBA00022777"/>
    </source>
</evidence>
<feature type="domain" description="Polyphosphate kinase N-terminal" evidence="9">
    <location>
        <begin position="44"/>
        <end position="148"/>
    </location>
</feature>
<dbReference type="GO" id="GO:0005524">
    <property type="term" value="F:ATP binding"/>
    <property type="evidence" value="ECO:0007669"/>
    <property type="project" value="UniProtKB-KW"/>
</dbReference>
<dbReference type="PIRSF" id="PIRSF015589">
    <property type="entry name" value="PP_kinase"/>
    <property type="match status" value="1"/>
</dbReference>
<dbReference type="InterPro" id="IPR003414">
    <property type="entry name" value="PP_kinase"/>
</dbReference>
<dbReference type="Pfam" id="PF13090">
    <property type="entry name" value="PP_kinase_C"/>
    <property type="match status" value="1"/>
</dbReference>
<feature type="domain" description="Polyphosphate kinase C-terminal" evidence="11">
    <location>
        <begin position="373"/>
        <end position="537"/>
    </location>
</feature>
<dbReference type="Pfam" id="PF17941">
    <property type="entry name" value="PP_kinase_C_1"/>
    <property type="match status" value="1"/>
</dbReference>
<feature type="binding site" evidence="6">
    <location>
        <position position="447"/>
    </location>
    <ligand>
        <name>Mg(2+)</name>
        <dbReference type="ChEBI" id="CHEBI:18420"/>
    </ligand>
</feature>
<keyword evidence="3 6" id="KW-0547">Nucleotide-binding</keyword>
<evidence type="ECO:0000256" key="7">
    <source>
        <dbReference type="RuleBase" id="RU003800"/>
    </source>
</evidence>
<dbReference type="AlphaFoldDB" id="A0A2Z4G997"/>
<keyword evidence="1 6" id="KW-0597">Phosphoprotein</keyword>
<dbReference type="InterPro" id="IPR036830">
    <property type="entry name" value="PP_kinase_middle_dom_sf"/>
</dbReference>
<feature type="binding site" evidence="6">
    <location>
        <position position="417"/>
    </location>
    <ligand>
        <name>Mg(2+)</name>
        <dbReference type="ChEBI" id="CHEBI:18420"/>
    </ligand>
</feature>
<dbReference type="Pfam" id="PF02503">
    <property type="entry name" value="PP_kinase"/>
    <property type="match status" value="1"/>
</dbReference>
<dbReference type="GO" id="GO:0008976">
    <property type="term" value="F:polyphosphate kinase activity"/>
    <property type="evidence" value="ECO:0007669"/>
    <property type="project" value="UniProtKB-UniRule"/>
</dbReference>
<reference evidence="12 13" key="1">
    <citation type="submission" date="2018-05" db="EMBL/GenBank/DDBJ databases">
        <title>Complete genome sequence of Arcticibacterium luteifluviistationis SM1504T, a cytophagaceae bacterium isolated from Arctic surface seawater.</title>
        <authorList>
            <person name="Li Y."/>
            <person name="Qin Q.-L."/>
        </authorList>
    </citation>
    <scope>NUCLEOTIDE SEQUENCE [LARGE SCALE GENOMIC DNA]</scope>
    <source>
        <strain evidence="12 13">SM1504</strain>
    </source>
</reference>
<dbReference type="KEGG" id="als:DJ013_06260"/>
<dbReference type="OrthoDB" id="9761456at2"/>
<dbReference type="GO" id="GO:0046872">
    <property type="term" value="F:metal ion binding"/>
    <property type="evidence" value="ECO:0007669"/>
    <property type="project" value="UniProtKB-KW"/>
</dbReference>
<dbReference type="InterPro" id="IPR024953">
    <property type="entry name" value="PP_kinase_middle"/>
</dbReference>
<evidence type="ECO:0000259" key="9">
    <source>
        <dbReference type="Pfam" id="PF13089"/>
    </source>
</evidence>
<evidence type="ECO:0000313" key="13">
    <source>
        <dbReference type="Proteomes" id="UP000249873"/>
    </source>
</evidence>
<evidence type="ECO:0000313" key="12">
    <source>
        <dbReference type="EMBL" id="AWV97792.1"/>
    </source>
</evidence>
<keyword evidence="6" id="KW-0479">Metal-binding</keyword>
<evidence type="ECO:0000259" key="8">
    <source>
        <dbReference type="Pfam" id="PF02503"/>
    </source>
</evidence>
<evidence type="ECO:0000256" key="2">
    <source>
        <dbReference type="ARBA" id="ARBA00022679"/>
    </source>
</evidence>
<dbReference type="EC" id="2.7.4.1" evidence="6 7"/>
<dbReference type="GO" id="GO:0009358">
    <property type="term" value="C:polyphosphate kinase complex"/>
    <property type="evidence" value="ECO:0007669"/>
    <property type="project" value="InterPro"/>
</dbReference>
<protein>
    <recommendedName>
        <fullName evidence="6 7">Polyphosphate kinase</fullName>
        <ecNumber evidence="6 7">2.7.4.1</ecNumber>
    </recommendedName>
    <alternativeName>
        <fullName evidence="6">ATP-polyphosphate phosphotransferase</fullName>
    </alternativeName>
    <alternativeName>
        <fullName evidence="6">Polyphosphoric acid kinase</fullName>
    </alternativeName>
</protein>
<dbReference type="NCBIfam" id="NF003917">
    <property type="entry name" value="PRK05443.1-1"/>
    <property type="match status" value="1"/>
</dbReference>
<keyword evidence="2 6" id="KW-0808">Transferase</keyword>
<comment type="cofactor">
    <cofactor evidence="6">
        <name>Mg(2+)</name>
        <dbReference type="ChEBI" id="CHEBI:18420"/>
    </cofactor>
</comment>
<feature type="binding site" evidence="6">
    <location>
        <position position="510"/>
    </location>
    <ligand>
        <name>ATP</name>
        <dbReference type="ChEBI" id="CHEBI:30616"/>
    </ligand>
</feature>
<evidence type="ECO:0000259" key="11">
    <source>
        <dbReference type="Pfam" id="PF17941"/>
    </source>
</evidence>
<sequence length="747" mass="86443">MKQLLDYIKTVFMLDDAKATETITPVFVSKEDKQLESIANSPLLSRDLSWMTFNNRVLDQAKKADLSIFDKLKFMAITESNLDEFFTVRVGSLYNYLDYGKQRIDYSGLRETPFRAKLLALTSEFYQERNRLFREELEPEFLSNGFKIIGFEELNPAEKKKAVDFFENNIFPMLTPMVYDQTHAFPILLAKNLILGVVTNAKKRFYSSLDDEPRKLSFVQIPKNLPKFYTFEENDIIKFLPIERIIINQIQKLYRNVKIESVDVFRILRNGDFTLEESDDIEADFVDEIKQKIKERKVGRLVSISIEHEPSKWMMDVLKKRWEIDEANIFINTELMDYTRLWELIGHPEFKEELPQPKPAVPAFNFGRDKMHSIFDTLKDQDVLLHHPYNNFEPVLQLVERAAKDPKVLAIKLTIYRLAKNSRITAALLKAAENGKHVSALFEIKARFDEENNIKEAAKLQKAGCFVIYGIGGLKTHTKLMLIVRKEGDKVVQYAHMASGNYNEDTAKLYTDIGIMTSKPDYTKDISEFFNVITGHSIPTNYRNLITSPRDMRNTIIDMIRNEASNAKKGLPAGICIKINSLEDKETIEEFYAASQAGVKIELIVRGICCLKPGRKGLSENINVKSIVGHYLEHSRIFYFHNNGQPKVFGSSADAMVRSFDRRIESMFEIVDEGIKKKLILMLKNNLKDNVNSYDLLESGEYIKRDSSVEPFNIHEEFYHLKDEDIETASLEYLFQNKPEVELDREA</sequence>
<keyword evidence="13" id="KW-1185">Reference proteome</keyword>
<keyword evidence="6" id="KW-0460">Magnesium</keyword>